<gene>
    <name evidence="3" type="ordered locus">PCC8801_2115</name>
</gene>
<accession>B7K000</accession>
<dbReference type="InterPro" id="IPR049996">
    <property type="entry name" value="Slr7037-like"/>
</dbReference>
<dbReference type="OrthoDB" id="473036at2"/>
<sequence>MNHRQEWQNSCVDEALINLNVTALEGNSPSDYLLYSDALPRRNDGRVSDSILRRYEHTEQGGWWCSGVDVLTGNEDLWGCFKPNSPRISHDRHKPIKYEHPPNAPTGIFALRVPLHLWQDIEQSYHCDLTTEDINEQLPDLGFWQWVINHPNIPLFITEGAKKAGALLTAGYVAIALPGINNGYRTPHDEFGNRIGKSRLIPQLEKLAISGRKIYIVFDQESKPNTIKAVNTAIRNLGYLFTQAGCQVNVITWLLEWGKGVDDFIANKGLDKFKEVYQKALPLETWKAQGLSQLTYPYDVEVNRRYLGELAIPKTAQLIGIKSAIGTGKTQGLEKIVQEAIANNQKVLVIGHRIKLVEQLCQRFQLPYITEIQNYDVTLGYGLCIDSLHPNSQAKFNPDEWENSLIIIDEVEQVLWHGLNSDTCQKNRVAILKSLKILLQTVLETQGKVFIADADLSDISLDYLISLTGINLKPFIINNTWKPTNKESWTVYNYPETTPKRLVKDLVQHIEQGGKPFICLSAQKLTSNWGTQTLESYLKKQFPDAKILRIDSESLTDPNHAAYQCISQLNEILFNYDIVLASPSIETGVSIDIKGHFTSVWGLAQGVQIATSVCQSLGRIRENIPRYLWVASYGFNKVGNGSTSIPNLLTSNHRVTQLNVRLLQQSDLEALEDIDTEFQAESLLCWAKMAVRVNASMIYYRESILRILEQQNHQVYPNTKVIQSSRNKNNQNNNKTDQTSNQLTEAIEIVREENYHAECQAIAQAEELTNQEYRSLNKRLVKTSSERHRLRKYNLQRRYCIPVTPELVALDNEGWYQKLRLHYFLTIGRCYLADRDTIVAQKLINKGHGSLFIPDFNGCQLGAIIGTMEVLGLPVLLSNNQRKLKPVDEDLQTMAKMAIKNRSEIKTILGIGIAKNSSPITIIRRLLDKIGYGLTCIGLETVAKKRVRVYQVVLPNDQREEVFKQWWYRDENCPGSSEPWFEEYTIAKSNLSQNQQEGSKNYIQLSLEL</sequence>
<dbReference type="PANTHER" id="PTHR34985">
    <property type="entry name" value="SLR0554 PROTEIN"/>
    <property type="match status" value="1"/>
</dbReference>
<dbReference type="KEGG" id="cyp:PCC8801_2115"/>
<dbReference type="InterPro" id="IPR024385">
    <property type="entry name" value="DUF3854"/>
</dbReference>
<reference evidence="4" key="1">
    <citation type="journal article" date="2011" name="MBio">
        <title>Novel metabolic attributes of the genus Cyanothece, comprising a group of unicellular nitrogen-fixing Cyanobacteria.</title>
        <authorList>
            <person name="Bandyopadhyay A."/>
            <person name="Elvitigala T."/>
            <person name="Welsh E."/>
            <person name="Stockel J."/>
            <person name="Liberton M."/>
            <person name="Min H."/>
            <person name="Sherman L.A."/>
            <person name="Pakrasi H.B."/>
        </authorList>
    </citation>
    <scope>NUCLEOTIDE SEQUENCE [LARGE SCALE GENOMIC DNA]</scope>
    <source>
        <strain evidence="4">PCC 8801</strain>
    </source>
</reference>
<dbReference type="Proteomes" id="UP000008204">
    <property type="component" value="Chromosome"/>
</dbReference>
<dbReference type="PANTHER" id="PTHR34985:SF1">
    <property type="entry name" value="SLR0554 PROTEIN"/>
    <property type="match status" value="1"/>
</dbReference>
<dbReference type="AlphaFoldDB" id="B7K000"/>
<dbReference type="GO" id="GO:0005524">
    <property type="term" value="F:ATP binding"/>
    <property type="evidence" value="ECO:0007669"/>
    <property type="project" value="InterPro"/>
</dbReference>
<organism evidence="3 4">
    <name type="scientific">Rippkaea orientalis (strain PCC 8801 / RF-1)</name>
    <name type="common">Cyanothece sp. (strain PCC 8801)</name>
    <dbReference type="NCBI Taxonomy" id="41431"/>
    <lineage>
        <taxon>Bacteria</taxon>
        <taxon>Bacillati</taxon>
        <taxon>Cyanobacteriota</taxon>
        <taxon>Cyanophyceae</taxon>
        <taxon>Oscillatoriophycideae</taxon>
        <taxon>Chroococcales</taxon>
        <taxon>Aphanothecaceae</taxon>
        <taxon>Rippkaea</taxon>
        <taxon>Rippkaea orientalis</taxon>
    </lineage>
</organism>
<dbReference type="GO" id="GO:0016787">
    <property type="term" value="F:hydrolase activity"/>
    <property type="evidence" value="ECO:0007669"/>
    <property type="project" value="InterPro"/>
</dbReference>
<protein>
    <recommendedName>
        <fullName evidence="5">DUF3854 domain-containing protein</fullName>
    </recommendedName>
</protein>
<dbReference type="Pfam" id="PF12965">
    <property type="entry name" value="DUF3854"/>
    <property type="match status" value="1"/>
</dbReference>
<feature type="domain" description="DUF3854" evidence="2">
    <location>
        <begin position="143"/>
        <end position="270"/>
    </location>
</feature>
<dbReference type="EMBL" id="CP001287">
    <property type="protein sequence ID" value="ACK66147.1"/>
    <property type="molecule type" value="Genomic_DNA"/>
</dbReference>
<dbReference type="RefSeq" id="WP_012595415.1">
    <property type="nucleotide sequence ID" value="NC_011726.1"/>
</dbReference>
<evidence type="ECO:0000259" key="1">
    <source>
        <dbReference type="Pfam" id="PF04851"/>
    </source>
</evidence>
<dbReference type="GO" id="GO:0003677">
    <property type="term" value="F:DNA binding"/>
    <property type="evidence" value="ECO:0007669"/>
    <property type="project" value="InterPro"/>
</dbReference>
<dbReference type="HOGENOM" id="CLU_004699_0_0_3"/>
<dbReference type="InterPro" id="IPR006935">
    <property type="entry name" value="Helicase/UvrB_N"/>
</dbReference>
<keyword evidence="4" id="KW-1185">Reference proteome</keyword>
<evidence type="ECO:0000313" key="3">
    <source>
        <dbReference type="EMBL" id="ACK66147.1"/>
    </source>
</evidence>
<feature type="domain" description="Helicase/UvrB N-terminal" evidence="1">
    <location>
        <begin position="297"/>
        <end position="366"/>
    </location>
</feature>
<dbReference type="InterPro" id="IPR034154">
    <property type="entry name" value="TOPRIM_DnaG/twinkle"/>
</dbReference>
<dbReference type="STRING" id="41431.PCC8801_2115"/>
<dbReference type="NCBIfam" id="NF042913">
    <property type="entry name" value="CyRepA1"/>
    <property type="match status" value="1"/>
</dbReference>
<dbReference type="CDD" id="cd01029">
    <property type="entry name" value="TOPRIM_primases"/>
    <property type="match status" value="1"/>
</dbReference>
<name>B7K000_RIPO1</name>
<evidence type="ECO:0008006" key="5">
    <source>
        <dbReference type="Google" id="ProtNLM"/>
    </source>
</evidence>
<evidence type="ECO:0000313" key="4">
    <source>
        <dbReference type="Proteomes" id="UP000008204"/>
    </source>
</evidence>
<dbReference type="eggNOG" id="COG1061">
    <property type="taxonomic scope" value="Bacteria"/>
</dbReference>
<dbReference type="InterPro" id="IPR027417">
    <property type="entry name" value="P-loop_NTPase"/>
</dbReference>
<proteinExistence type="predicted"/>
<dbReference type="SUPFAM" id="SSF52540">
    <property type="entry name" value="P-loop containing nucleoside triphosphate hydrolases"/>
    <property type="match status" value="2"/>
</dbReference>
<evidence type="ECO:0000259" key="2">
    <source>
        <dbReference type="Pfam" id="PF12965"/>
    </source>
</evidence>
<dbReference type="Pfam" id="PF04851">
    <property type="entry name" value="ResIII"/>
    <property type="match status" value="1"/>
</dbReference>